<evidence type="ECO:0000259" key="2">
    <source>
        <dbReference type="PROSITE" id="PS51750"/>
    </source>
</evidence>
<sequence>MEEFKMSEISLFTFEGSEIRYVGDDAKYEWVASDVVAALHPTANPTNLSNYLKSVSPKRKGNKIVITPGGEQSVVTLLEGGLYELLGKSRSKTAERFQDWLYDEVLPTIRKTGSYSVAETIDVEAVEVPQLPPAPPITELIDDSEALGRLFGPAYGESFAIINIKKFHPHKALPDVSARERSSMETAEALLNATQIAEELGLTCKTNSNPSPQEANKLLANLGYQYKVGKGKSGQWTPTEKGDDFCDRKPVSTNSKSDKFQLLWRASIVNELRGQSMESTN</sequence>
<protein>
    <recommendedName>
        <fullName evidence="2">Bro-N domain-containing protein</fullName>
    </recommendedName>
</protein>
<name>A0A6M0RMR2_9CYAN</name>
<dbReference type="PANTHER" id="PTHR36180:SF2">
    <property type="entry name" value="BRO FAMILY PROTEIN"/>
    <property type="match status" value="1"/>
</dbReference>
<dbReference type="EMBL" id="QXHD01000004">
    <property type="protein sequence ID" value="NEZ57567.1"/>
    <property type="molecule type" value="Genomic_DNA"/>
</dbReference>
<dbReference type="Pfam" id="PF02498">
    <property type="entry name" value="Bro-N"/>
    <property type="match status" value="1"/>
</dbReference>
<evidence type="ECO:0000313" key="4">
    <source>
        <dbReference type="Proteomes" id="UP000481033"/>
    </source>
</evidence>
<dbReference type="Proteomes" id="UP000481033">
    <property type="component" value="Unassembled WGS sequence"/>
</dbReference>
<dbReference type="AlphaFoldDB" id="A0A6M0RMR2"/>
<gene>
    <name evidence="3" type="ORF">DXZ20_18235</name>
</gene>
<feature type="domain" description="Bro-N" evidence="2">
    <location>
        <begin position="6"/>
        <end position="113"/>
    </location>
</feature>
<keyword evidence="4" id="KW-1185">Reference proteome</keyword>
<evidence type="ECO:0000313" key="3">
    <source>
        <dbReference type="EMBL" id="NEZ57567.1"/>
    </source>
</evidence>
<reference evidence="3 4" key="1">
    <citation type="journal article" date="2020" name="Microb. Ecol.">
        <title>Ecogenomics of the Marine Benthic Filamentous Cyanobacterium Adonisia.</title>
        <authorList>
            <person name="Walter J.M."/>
            <person name="Coutinho F.H."/>
            <person name="Leomil L."/>
            <person name="Hargreaves P.I."/>
            <person name="Campeao M.E."/>
            <person name="Vieira V.V."/>
            <person name="Silva B.S."/>
            <person name="Fistarol G.O."/>
            <person name="Salomon P.S."/>
            <person name="Sawabe T."/>
            <person name="Mino S."/>
            <person name="Hosokawa M."/>
            <person name="Miyashita H."/>
            <person name="Maruyama F."/>
            <person name="van Verk M.C."/>
            <person name="Dutilh B.E."/>
            <person name="Thompson C.C."/>
            <person name="Thompson F.L."/>
        </authorList>
    </citation>
    <scope>NUCLEOTIDE SEQUENCE [LARGE SCALE GENOMIC DNA]</scope>
    <source>
        <strain evidence="3 4">CCMR0081</strain>
    </source>
</reference>
<dbReference type="PROSITE" id="PS51750">
    <property type="entry name" value="BRO_N"/>
    <property type="match status" value="1"/>
</dbReference>
<dbReference type="PANTHER" id="PTHR36180">
    <property type="entry name" value="DNA-BINDING PROTEIN-RELATED-RELATED"/>
    <property type="match status" value="1"/>
</dbReference>
<accession>A0A6M0RMR2</accession>
<dbReference type="InterPro" id="IPR003497">
    <property type="entry name" value="BRO_N_domain"/>
</dbReference>
<organism evidence="3 4">
    <name type="scientific">Adonisia turfae CCMR0081</name>
    <dbReference type="NCBI Taxonomy" id="2292702"/>
    <lineage>
        <taxon>Bacteria</taxon>
        <taxon>Bacillati</taxon>
        <taxon>Cyanobacteriota</taxon>
        <taxon>Adonisia</taxon>
        <taxon>Adonisia turfae</taxon>
    </lineage>
</organism>
<evidence type="ECO:0000256" key="1">
    <source>
        <dbReference type="SAM" id="MobiDB-lite"/>
    </source>
</evidence>
<feature type="compositionally biased region" description="Basic and acidic residues" evidence="1">
    <location>
        <begin position="240"/>
        <end position="250"/>
    </location>
</feature>
<feature type="region of interest" description="Disordered" evidence="1">
    <location>
        <begin position="231"/>
        <end position="254"/>
    </location>
</feature>
<comment type="caution">
    <text evidence="3">The sequence shown here is derived from an EMBL/GenBank/DDBJ whole genome shotgun (WGS) entry which is preliminary data.</text>
</comment>
<dbReference type="SMART" id="SM01040">
    <property type="entry name" value="Bro-N"/>
    <property type="match status" value="1"/>
</dbReference>
<proteinExistence type="predicted"/>